<gene>
    <name evidence="9" type="ORF">DMP12_06435</name>
</gene>
<comment type="similarity">
    <text evidence="1 4 7">Belongs to the aldehyde dehydrogenase family.</text>
</comment>
<reference evidence="10" key="1">
    <citation type="submission" date="2018-05" db="EMBL/GenBank/DDBJ databases">
        <title>Genome Sequencing of selected type strains of the family Eggerthellaceae.</title>
        <authorList>
            <person name="Danylec N."/>
            <person name="Stoll D.A."/>
            <person name="Doetsch A."/>
            <person name="Huch M."/>
        </authorList>
    </citation>
    <scope>NUCLEOTIDE SEQUENCE [LARGE SCALE GENOMIC DNA]</scope>
    <source>
        <strain evidence="10">DSM 27213</strain>
    </source>
</reference>
<dbReference type="EMBL" id="QIBW01000006">
    <property type="protein sequence ID" value="ROT90307.1"/>
    <property type="molecule type" value="Genomic_DNA"/>
</dbReference>
<dbReference type="InterPro" id="IPR016163">
    <property type="entry name" value="Ald_DH_C"/>
</dbReference>
<proteinExistence type="inferred from homology"/>
<name>A0A423UL14_9ACTN</name>
<dbReference type="FunFam" id="3.40.309.10:FF:000003">
    <property type="entry name" value="Aldehyde dehydrogenase"/>
    <property type="match status" value="1"/>
</dbReference>
<dbReference type="InterPro" id="IPR029510">
    <property type="entry name" value="Ald_DH_CS_GLU"/>
</dbReference>
<dbReference type="CDD" id="cd07136">
    <property type="entry name" value="ALDH_YwdH-P39616"/>
    <property type="match status" value="1"/>
</dbReference>
<dbReference type="AlphaFoldDB" id="A0A423UL14"/>
<organism evidence="9 10">
    <name type="scientific">Gordonibacter urolithinfaciens</name>
    <dbReference type="NCBI Taxonomy" id="1335613"/>
    <lineage>
        <taxon>Bacteria</taxon>
        <taxon>Bacillati</taxon>
        <taxon>Actinomycetota</taxon>
        <taxon>Coriobacteriia</taxon>
        <taxon>Eggerthellales</taxon>
        <taxon>Eggerthellaceae</taxon>
        <taxon>Gordonibacter</taxon>
    </lineage>
</organism>
<dbReference type="InterPro" id="IPR012394">
    <property type="entry name" value="Aldehyde_DH_NAD(P)"/>
</dbReference>
<comment type="caution">
    <text evidence="9">The sequence shown here is derived from an EMBL/GenBank/DDBJ whole genome shotgun (WGS) entry which is preliminary data.</text>
</comment>
<dbReference type="InterPro" id="IPR016161">
    <property type="entry name" value="Ald_DH/histidinol_DH"/>
</dbReference>
<evidence type="ECO:0000256" key="6">
    <source>
        <dbReference type="PROSITE-ProRule" id="PRU10007"/>
    </source>
</evidence>
<dbReference type="SUPFAM" id="SSF53720">
    <property type="entry name" value="ALDH-like"/>
    <property type="match status" value="1"/>
</dbReference>
<dbReference type="Pfam" id="PF00171">
    <property type="entry name" value="Aldedh"/>
    <property type="match status" value="1"/>
</dbReference>
<dbReference type="GO" id="GO:0005737">
    <property type="term" value="C:cytoplasm"/>
    <property type="evidence" value="ECO:0007669"/>
    <property type="project" value="TreeGrafter"/>
</dbReference>
<keyword evidence="2 4" id="KW-0560">Oxidoreductase</keyword>
<evidence type="ECO:0000256" key="2">
    <source>
        <dbReference type="ARBA" id="ARBA00023002"/>
    </source>
</evidence>
<dbReference type="GO" id="GO:0004029">
    <property type="term" value="F:aldehyde dehydrogenase (NAD+) activity"/>
    <property type="evidence" value="ECO:0007669"/>
    <property type="project" value="TreeGrafter"/>
</dbReference>
<evidence type="ECO:0000256" key="5">
    <source>
        <dbReference type="PIRSR" id="PIRSR036492-1"/>
    </source>
</evidence>
<dbReference type="Gene3D" id="3.40.309.10">
    <property type="entry name" value="Aldehyde Dehydrogenase, Chain A, domain 2"/>
    <property type="match status" value="1"/>
</dbReference>
<dbReference type="FunFam" id="3.40.605.10:FF:000004">
    <property type="entry name" value="Aldehyde dehydrogenase"/>
    <property type="match status" value="1"/>
</dbReference>
<sequence length="470" mass="52000">MTNIPTFASLADVEAAAQRMRAFFQTGATLQVDYRREALVKLKAYLKANEARILEALHADLGKAAFEGYATELGLVYDEINTCVRHLSKWARPRRVPTPLVHFHSTSKVYPSPLGVVLVLSPWNYPVQLALVPMVDAIAAGNCVALKPSRTSKATSELLIDILANVFPPEFVCGFPGSGAMNDWLLDVRWDQIFFTGSPGVGRTIMEAAAKHLTPVVLELGGKSPCIVDETANVKRAAQRVAWGKGINSGQTCVAPDYLLVHENVVDDFVSQLDACFHQYYGQDILACEQWPHMISQRHFERVMGLIERRNPNATVAFGGHGDPETLRIEPTCLRGVTLDDPIMGEEIFGPVLPVLTYRSLDQAFDIVRAFEKPLACYVFSDDKQVQHRVLTRLPFGGATVNDVVIHLANNHMGFGGVGNSGMGAYHGKVGFDCFTHYKSTLKKGTWLEMPIRNPPFDDTKMKLLKMLMK</sequence>
<evidence type="ECO:0000313" key="9">
    <source>
        <dbReference type="EMBL" id="ROT90307.1"/>
    </source>
</evidence>
<evidence type="ECO:0000256" key="4">
    <source>
        <dbReference type="PIRNR" id="PIRNR036492"/>
    </source>
</evidence>
<accession>A0A423UL14</accession>
<dbReference type="PROSITE" id="PS00687">
    <property type="entry name" value="ALDEHYDE_DEHYDR_GLU"/>
    <property type="match status" value="1"/>
</dbReference>
<evidence type="ECO:0000256" key="3">
    <source>
        <dbReference type="ARBA" id="ARBA00023027"/>
    </source>
</evidence>
<dbReference type="Gene3D" id="3.40.605.10">
    <property type="entry name" value="Aldehyde Dehydrogenase, Chain A, domain 1"/>
    <property type="match status" value="1"/>
</dbReference>
<feature type="domain" description="Aldehyde dehydrogenase" evidence="8">
    <location>
        <begin position="8"/>
        <end position="440"/>
    </location>
</feature>
<dbReference type="RefSeq" id="WP_096228585.1">
    <property type="nucleotide sequence ID" value="NZ_CP168029.1"/>
</dbReference>
<evidence type="ECO:0000259" key="8">
    <source>
        <dbReference type="Pfam" id="PF00171"/>
    </source>
</evidence>
<dbReference type="PIRSF" id="PIRSF036492">
    <property type="entry name" value="ALDH"/>
    <property type="match status" value="1"/>
</dbReference>
<protein>
    <recommendedName>
        <fullName evidence="4">Aldehyde dehydrogenase</fullName>
    </recommendedName>
</protein>
<evidence type="ECO:0000313" key="10">
    <source>
        <dbReference type="Proteomes" id="UP000285258"/>
    </source>
</evidence>
<dbReference type="Proteomes" id="UP000285258">
    <property type="component" value="Unassembled WGS sequence"/>
</dbReference>
<dbReference type="GO" id="GO:0006081">
    <property type="term" value="P:aldehyde metabolic process"/>
    <property type="evidence" value="ECO:0007669"/>
    <property type="project" value="InterPro"/>
</dbReference>
<evidence type="ECO:0000256" key="7">
    <source>
        <dbReference type="RuleBase" id="RU003345"/>
    </source>
</evidence>
<dbReference type="InterPro" id="IPR016162">
    <property type="entry name" value="Ald_DH_N"/>
</dbReference>
<evidence type="ECO:0000256" key="1">
    <source>
        <dbReference type="ARBA" id="ARBA00009986"/>
    </source>
</evidence>
<dbReference type="PANTHER" id="PTHR43570">
    <property type="entry name" value="ALDEHYDE DEHYDROGENASE"/>
    <property type="match status" value="1"/>
</dbReference>
<keyword evidence="3" id="KW-0520">NAD</keyword>
<dbReference type="InterPro" id="IPR015590">
    <property type="entry name" value="Aldehyde_DH_dom"/>
</dbReference>
<dbReference type="PANTHER" id="PTHR43570:SF16">
    <property type="entry name" value="ALDEHYDE DEHYDROGENASE TYPE III, ISOFORM Q"/>
    <property type="match status" value="1"/>
</dbReference>
<feature type="active site" evidence="5 6">
    <location>
        <position position="219"/>
    </location>
</feature>
<feature type="active site" evidence="5">
    <location>
        <position position="253"/>
    </location>
</feature>